<evidence type="ECO:0000313" key="3">
    <source>
        <dbReference type="EMBL" id="MBH9576886.1"/>
    </source>
</evidence>
<dbReference type="Gene3D" id="3.60.15.10">
    <property type="entry name" value="Ribonuclease Z/Hydroxyacylglutathione hydrolase-like"/>
    <property type="match status" value="1"/>
</dbReference>
<dbReference type="GO" id="GO:0070813">
    <property type="term" value="P:hydrogen sulfide metabolic process"/>
    <property type="evidence" value="ECO:0007669"/>
    <property type="project" value="TreeGrafter"/>
</dbReference>
<dbReference type="InterPro" id="IPR001279">
    <property type="entry name" value="Metallo-B-lactamas"/>
</dbReference>
<dbReference type="Pfam" id="PF00753">
    <property type="entry name" value="Lactamase_B"/>
    <property type="match status" value="1"/>
</dbReference>
<dbReference type="EMBL" id="JAEDAK010000004">
    <property type="protein sequence ID" value="MBH9576886.1"/>
    <property type="molecule type" value="Genomic_DNA"/>
</dbReference>
<evidence type="ECO:0000256" key="1">
    <source>
        <dbReference type="ARBA" id="ARBA00022723"/>
    </source>
</evidence>
<protein>
    <submittedName>
        <fullName evidence="3">MBL fold metallo-hydrolase</fullName>
    </submittedName>
</protein>
<sequence>MSAPPYLLESFHDPATGTVSHLLACPRTRRAALIDPVLDFQANSGKLHPTSAQRLVERVRALDLQVDWLLETHAHADHLSAAVWLQRQLGGRIAIGAGIDAVQAHFQPLLDLTAPCDAGAFDQLFAEGDRVPLGELSLQVLHTPGHTPACISYYLPGTPEAPGCVFVGDTLFSPDYGCARADFPGGDAVQLYRSIQRLLALPDATRVMLCHDYPPAGRAPCLETTVAVQRASNVQVGGGVSEADFVARRQARDRQLAVPALLWPSLQVNLRGGRLPEPDAQGRRFLRIPLGLPE</sequence>
<dbReference type="GO" id="GO:0006749">
    <property type="term" value="P:glutathione metabolic process"/>
    <property type="evidence" value="ECO:0007669"/>
    <property type="project" value="InterPro"/>
</dbReference>
<feature type="domain" description="Metallo-beta-lactamase" evidence="2">
    <location>
        <begin position="17"/>
        <end position="211"/>
    </location>
</feature>
<accession>A0A931NG83</accession>
<dbReference type="Proteomes" id="UP000613266">
    <property type="component" value="Unassembled WGS sequence"/>
</dbReference>
<keyword evidence="1" id="KW-0479">Metal-binding</keyword>
<reference evidence="3" key="1">
    <citation type="submission" date="2020-12" db="EMBL/GenBank/DDBJ databases">
        <title>The genome sequence of Inhella sp. 1Y17.</title>
        <authorList>
            <person name="Liu Y."/>
        </authorList>
    </citation>
    <scope>NUCLEOTIDE SEQUENCE</scope>
    <source>
        <strain evidence="3">1Y17</strain>
    </source>
</reference>
<dbReference type="SUPFAM" id="SSF56281">
    <property type="entry name" value="Metallo-hydrolase/oxidoreductase"/>
    <property type="match status" value="1"/>
</dbReference>
<keyword evidence="4" id="KW-1185">Reference proteome</keyword>
<name>A0A931NG83_9BURK</name>
<dbReference type="RefSeq" id="WP_198110493.1">
    <property type="nucleotide sequence ID" value="NZ_JAEDAK010000004.1"/>
</dbReference>
<dbReference type="PANTHER" id="PTHR43084:SF1">
    <property type="entry name" value="PERSULFIDE DIOXYGENASE ETHE1, MITOCHONDRIAL"/>
    <property type="match status" value="1"/>
</dbReference>
<dbReference type="SMART" id="SM00849">
    <property type="entry name" value="Lactamase_B"/>
    <property type="match status" value="1"/>
</dbReference>
<dbReference type="GO" id="GO:0050313">
    <property type="term" value="F:sulfur dioxygenase activity"/>
    <property type="evidence" value="ECO:0007669"/>
    <property type="project" value="InterPro"/>
</dbReference>
<comment type="caution">
    <text evidence="3">The sequence shown here is derived from an EMBL/GenBank/DDBJ whole genome shotgun (WGS) entry which is preliminary data.</text>
</comment>
<dbReference type="PANTHER" id="PTHR43084">
    <property type="entry name" value="PERSULFIDE DIOXYGENASE ETHE1"/>
    <property type="match status" value="1"/>
</dbReference>
<evidence type="ECO:0000313" key="4">
    <source>
        <dbReference type="Proteomes" id="UP000613266"/>
    </source>
</evidence>
<dbReference type="InterPro" id="IPR044528">
    <property type="entry name" value="POD-like_MBL-fold"/>
</dbReference>
<dbReference type="GO" id="GO:0046872">
    <property type="term" value="F:metal ion binding"/>
    <property type="evidence" value="ECO:0007669"/>
    <property type="project" value="UniProtKB-KW"/>
</dbReference>
<dbReference type="CDD" id="cd07724">
    <property type="entry name" value="POD-like_MBL-fold"/>
    <property type="match status" value="1"/>
</dbReference>
<proteinExistence type="predicted"/>
<gene>
    <name evidence="3" type="ORF">I7X39_08210</name>
</gene>
<evidence type="ECO:0000259" key="2">
    <source>
        <dbReference type="SMART" id="SM00849"/>
    </source>
</evidence>
<organism evidence="3 4">
    <name type="scientific">Inhella proteolytica</name>
    <dbReference type="NCBI Taxonomy" id="2795029"/>
    <lineage>
        <taxon>Bacteria</taxon>
        <taxon>Pseudomonadati</taxon>
        <taxon>Pseudomonadota</taxon>
        <taxon>Betaproteobacteria</taxon>
        <taxon>Burkholderiales</taxon>
        <taxon>Sphaerotilaceae</taxon>
        <taxon>Inhella</taxon>
    </lineage>
</organism>
<dbReference type="InterPro" id="IPR036866">
    <property type="entry name" value="RibonucZ/Hydroxyglut_hydro"/>
</dbReference>
<dbReference type="AlphaFoldDB" id="A0A931NG83"/>
<dbReference type="InterPro" id="IPR051682">
    <property type="entry name" value="Mito_Persulfide_Diox"/>
</dbReference>